<dbReference type="GO" id="GO:0046872">
    <property type="term" value="F:metal ion binding"/>
    <property type="evidence" value="ECO:0007669"/>
    <property type="project" value="UniProtKB-KW"/>
</dbReference>
<evidence type="ECO:0000256" key="7">
    <source>
        <dbReference type="ARBA" id="ARBA00022723"/>
    </source>
</evidence>
<dbReference type="EC" id="3.4.25.2" evidence="10"/>
<dbReference type="Proteomes" id="UP000198748">
    <property type="component" value="Unassembled WGS sequence"/>
</dbReference>
<keyword evidence="6 10" id="KW-0888">Threonine protease</keyword>
<evidence type="ECO:0000256" key="2">
    <source>
        <dbReference type="ARBA" id="ARBA00006053"/>
    </source>
</evidence>
<dbReference type="PANTHER" id="PTHR32194:SF0">
    <property type="entry name" value="ATP-DEPENDENT PROTEASE SUBUNIT HSLV"/>
    <property type="match status" value="1"/>
</dbReference>
<keyword evidence="7 10" id="KW-0479">Metal-binding</keyword>
<keyword evidence="12" id="KW-1185">Reference proteome</keyword>
<evidence type="ECO:0000256" key="4">
    <source>
        <dbReference type="ARBA" id="ARBA00022533"/>
    </source>
</evidence>
<evidence type="ECO:0000256" key="3">
    <source>
        <dbReference type="ARBA" id="ARBA00022490"/>
    </source>
</evidence>
<evidence type="ECO:0000256" key="6">
    <source>
        <dbReference type="ARBA" id="ARBA00022698"/>
    </source>
</evidence>
<dbReference type="HAMAP" id="MF_00248">
    <property type="entry name" value="HslV"/>
    <property type="match status" value="1"/>
</dbReference>
<dbReference type="EMBL" id="FNAN01000005">
    <property type="protein sequence ID" value="SDE47499.1"/>
    <property type="molecule type" value="Genomic_DNA"/>
</dbReference>
<feature type="active site" evidence="10">
    <location>
        <position position="38"/>
    </location>
</feature>
<keyword evidence="4 10" id="KW-0021">Allosteric enzyme</keyword>
<comment type="subunit">
    <text evidence="10">A double ring-shaped homohexamer of HslV is capped on each side by a ring-shaped HslU homohexamer. The assembly of the HslU/HslV complex is dependent on binding of ATP.</text>
</comment>
<evidence type="ECO:0000256" key="1">
    <source>
        <dbReference type="ARBA" id="ARBA00004496"/>
    </source>
</evidence>
<comment type="activity regulation">
    <text evidence="10">Allosterically activated by HslU binding.</text>
</comment>
<reference evidence="12" key="1">
    <citation type="submission" date="2016-10" db="EMBL/GenBank/DDBJ databases">
        <authorList>
            <person name="Varghese N."/>
            <person name="Submissions S."/>
        </authorList>
    </citation>
    <scope>NUCLEOTIDE SEQUENCE [LARGE SCALE GENOMIC DNA]</scope>
    <source>
        <strain evidence="12">DSM 25329</strain>
    </source>
</reference>
<gene>
    <name evidence="10" type="primary">hslV</name>
    <name evidence="11" type="ORF">SAMN04487996_105147</name>
</gene>
<dbReference type="Gene3D" id="3.60.20.10">
    <property type="entry name" value="Glutamine Phosphoribosylpyrophosphate, subunit 1, domain 1"/>
    <property type="match status" value="1"/>
</dbReference>
<keyword evidence="3 10" id="KW-0963">Cytoplasm</keyword>
<sequence>MKKCQARKVWHFCFQRVFNCFAKNIESFNIHMEKIHATTVLGVLHNGTVALGADGQATMGNTVAKSNVKKIRTLQGGKILVGFAGSTADAFTLLDRFEEKLNGYGGNMKRAAIELAKDWRTDRYLRKLEAMMITANKDEILVISGTGDVLEPENGIASIGSGGNFALSAAQALKKHAGHLTAEEMVREGLTIAADLCIYTNHNLVIEKVVQ</sequence>
<evidence type="ECO:0000256" key="9">
    <source>
        <dbReference type="ARBA" id="ARBA00023053"/>
    </source>
</evidence>
<accession>A0A1G7D7M2</accession>
<evidence type="ECO:0000256" key="8">
    <source>
        <dbReference type="ARBA" id="ARBA00022801"/>
    </source>
</evidence>
<dbReference type="GO" id="GO:0004298">
    <property type="term" value="F:threonine-type endopeptidase activity"/>
    <property type="evidence" value="ECO:0007669"/>
    <property type="project" value="UniProtKB-KW"/>
</dbReference>
<dbReference type="NCBIfam" id="NF003964">
    <property type="entry name" value="PRK05456.1"/>
    <property type="match status" value="1"/>
</dbReference>
<feature type="binding site" evidence="10">
    <location>
        <position position="200"/>
    </location>
    <ligand>
        <name>Na(+)</name>
        <dbReference type="ChEBI" id="CHEBI:29101"/>
    </ligand>
</feature>
<organism evidence="11 12">
    <name type="scientific">Dyadobacter soli</name>
    <dbReference type="NCBI Taxonomy" id="659014"/>
    <lineage>
        <taxon>Bacteria</taxon>
        <taxon>Pseudomonadati</taxon>
        <taxon>Bacteroidota</taxon>
        <taxon>Cytophagia</taxon>
        <taxon>Cytophagales</taxon>
        <taxon>Spirosomataceae</taxon>
        <taxon>Dyadobacter</taxon>
    </lineage>
</organism>
<dbReference type="InterPro" id="IPR023333">
    <property type="entry name" value="Proteasome_suB-type"/>
</dbReference>
<feature type="binding site" evidence="10">
    <location>
        <position position="194"/>
    </location>
    <ligand>
        <name>Na(+)</name>
        <dbReference type="ChEBI" id="CHEBI:29101"/>
    </ligand>
</feature>
<keyword evidence="8 10" id="KW-0378">Hydrolase</keyword>
<dbReference type="InterPro" id="IPR022281">
    <property type="entry name" value="ATP-dep_Prtase_HsIV_su"/>
</dbReference>
<dbReference type="CDD" id="cd01913">
    <property type="entry name" value="protease_HslV"/>
    <property type="match status" value="1"/>
</dbReference>
<dbReference type="GO" id="GO:0009376">
    <property type="term" value="C:HslUV protease complex"/>
    <property type="evidence" value="ECO:0007669"/>
    <property type="project" value="UniProtKB-UniRule"/>
</dbReference>
<comment type="function">
    <text evidence="10">Protease subunit of a proteasome-like degradation complex believed to be a general protein degrading machinery.</text>
</comment>
<dbReference type="PANTHER" id="PTHR32194">
    <property type="entry name" value="METALLOPROTEASE TLDD"/>
    <property type="match status" value="1"/>
</dbReference>
<keyword evidence="5 10" id="KW-0645">Protease</keyword>
<dbReference type="AlphaFoldDB" id="A0A1G7D7M2"/>
<name>A0A1G7D7M2_9BACT</name>
<evidence type="ECO:0000313" key="11">
    <source>
        <dbReference type="EMBL" id="SDE47499.1"/>
    </source>
</evidence>
<dbReference type="PROSITE" id="PS51476">
    <property type="entry name" value="PROTEASOME_BETA_2"/>
    <property type="match status" value="1"/>
</dbReference>
<feature type="binding site" evidence="10">
    <location>
        <position position="197"/>
    </location>
    <ligand>
        <name>Na(+)</name>
        <dbReference type="ChEBI" id="CHEBI:29101"/>
    </ligand>
</feature>
<comment type="similarity">
    <text evidence="2 10">Belongs to the peptidase T1B family. HslV subfamily.</text>
</comment>
<dbReference type="GO" id="GO:0051603">
    <property type="term" value="P:proteolysis involved in protein catabolic process"/>
    <property type="evidence" value="ECO:0007669"/>
    <property type="project" value="InterPro"/>
</dbReference>
<dbReference type="SUPFAM" id="SSF56235">
    <property type="entry name" value="N-terminal nucleophile aminohydrolases (Ntn hydrolases)"/>
    <property type="match status" value="1"/>
</dbReference>
<evidence type="ECO:0000256" key="5">
    <source>
        <dbReference type="ARBA" id="ARBA00022670"/>
    </source>
</evidence>
<dbReference type="InterPro" id="IPR029055">
    <property type="entry name" value="Ntn_hydrolases_N"/>
</dbReference>
<comment type="catalytic activity">
    <reaction evidence="10">
        <text>ATP-dependent cleavage of peptide bonds with broad specificity.</text>
        <dbReference type="EC" id="3.4.25.2"/>
    </reaction>
</comment>
<dbReference type="STRING" id="659014.SAMN04487996_105147"/>
<dbReference type="InterPro" id="IPR001353">
    <property type="entry name" value="Proteasome_sua/b"/>
</dbReference>
<evidence type="ECO:0000313" key="12">
    <source>
        <dbReference type="Proteomes" id="UP000198748"/>
    </source>
</evidence>
<evidence type="ECO:0000256" key="10">
    <source>
        <dbReference type="HAMAP-Rule" id="MF_00248"/>
    </source>
</evidence>
<keyword evidence="9 10" id="KW-0915">Sodium</keyword>
<comment type="subcellular location">
    <subcellularLocation>
        <location evidence="1 10">Cytoplasm</location>
    </subcellularLocation>
</comment>
<dbReference type="Pfam" id="PF00227">
    <property type="entry name" value="Proteasome"/>
    <property type="match status" value="1"/>
</dbReference>
<dbReference type="GO" id="GO:0005839">
    <property type="term" value="C:proteasome core complex"/>
    <property type="evidence" value="ECO:0007669"/>
    <property type="project" value="InterPro"/>
</dbReference>
<dbReference type="NCBIfam" id="TIGR03692">
    <property type="entry name" value="ATP_dep_HslV"/>
    <property type="match status" value="1"/>
</dbReference>
<protein>
    <recommendedName>
        <fullName evidence="10">ATP-dependent protease subunit HslV</fullName>
        <ecNumber evidence="10">3.4.25.2</ecNumber>
    </recommendedName>
</protein>
<dbReference type="PIRSF" id="PIRSF039093">
    <property type="entry name" value="HslV"/>
    <property type="match status" value="1"/>
</dbReference>
<proteinExistence type="inferred from homology"/>